<evidence type="ECO:0000256" key="1">
    <source>
        <dbReference type="ARBA" id="ARBA00022737"/>
    </source>
</evidence>
<dbReference type="CDD" id="cd00590">
    <property type="entry name" value="RRM_SF"/>
    <property type="match status" value="1"/>
</dbReference>
<evidence type="ECO:0000259" key="5">
    <source>
        <dbReference type="PROSITE" id="PS50102"/>
    </source>
</evidence>
<evidence type="ECO:0000313" key="6">
    <source>
        <dbReference type="EMBL" id="KAF9581712.1"/>
    </source>
</evidence>
<feature type="domain" description="RRM" evidence="5">
    <location>
        <begin position="382"/>
        <end position="458"/>
    </location>
</feature>
<dbReference type="Proteomes" id="UP000780801">
    <property type="component" value="Unassembled WGS sequence"/>
</dbReference>
<sequence length="482" mass="53210">MGANMMEAHTLPAIPQVSTNTEGARPQERSVGALISNTAIEDFMLEDRPRQEACLYFNNLSDELTYQQLFELCSQYGSLVLKFVDIRYIHLPCHGQGRVTFESHADSETALKALRALNYDVRRDESERLFQRQASIDDQLYSQYYEQYQAMLRNGHQDQNGLSQEEVALKPLASGYPYSAPSVTSSFGLSALPHVESSYDNIWQNVGATTAGCSSYFPEQCIPTMTALTGPLDEIEIGGRTPTHESSSMTGLSSQRVSVSPSSSTSSPHSGYQDWIGESPVTGATKAKLPAINTVNHQEQNEAITGSSDIPQSPSSPLSAMSPTSSKLLSYSAILKAPPPKNALTESHLLEAKEAPYLNPPSQDLRRRGNTSSHLDEKEYGLNLYLKNLEPTMDEYKLYDICVKFGDVMSCRTITTHHGVCTGLGFVMFIHRESAERAIAGLNDLGYYAEVAVQSATNKLRCKVKSDTLFLQNIPTYMSEHK</sequence>
<reference evidence="6" key="1">
    <citation type="journal article" date="2020" name="Fungal Divers.">
        <title>Resolving the Mortierellaceae phylogeny through synthesis of multi-gene phylogenetics and phylogenomics.</title>
        <authorList>
            <person name="Vandepol N."/>
            <person name="Liber J."/>
            <person name="Desiro A."/>
            <person name="Na H."/>
            <person name="Kennedy M."/>
            <person name="Barry K."/>
            <person name="Grigoriev I.V."/>
            <person name="Miller A.N."/>
            <person name="O'Donnell K."/>
            <person name="Stajich J.E."/>
            <person name="Bonito G."/>
        </authorList>
    </citation>
    <scope>NUCLEOTIDE SEQUENCE</scope>
    <source>
        <strain evidence="6">KOD1015</strain>
    </source>
</reference>
<dbReference type="Pfam" id="PF00076">
    <property type="entry name" value="RRM_1"/>
    <property type="match status" value="2"/>
</dbReference>
<dbReference type="OrthoDB" id="271725at2759"/>
<dbReference type="GO" id="GO:0003723">
    <property type="term" value="F:RNA binding"/>
    <property type="evidence" value="ECO:0007669"/>
    <property type="project" value="UniProtKB-UniRule"/>
</dbReference>
<feature type="compositionally biased region" description="Low complexity" evidence="4">
    <location>
        <begin position="253"/>
        <end position="270"/>
    </location>
</feature>
<dbReference type="InterPro" id="IPR035979">
    <property type="entry name" value="RBD_domain_sf"/>
</dbReference>
<dbReference type="EMBL" id="JAABOA010001354">
    <property type="protein sequence ID" value="KAF9581712.1"/>
    <property type="molecule type" value="Genomic_DNA"/>
</dbReference>
<evidence type="ECO:0000256" key="4">
    <source>
        <dbReference type="SAM" id="MobiDB-lite"/>
    </source>
</evidence>
<comment type="caution">
    <text evidence="6">The sequence shown here is derived from an EMBL/GenBank/DDBJ whole genome shotgun (WGS) entry which is preliminary data.</text>
</comment>
<dbReference type="InterPro" id="IPR012677">
    <property type="entry name" value="Nucleotide-bd_a/b_plait_sf"/>
</dbReference>
<keyword evidence="7" id="KW-1185">Reference proteome</keyword>
<dbReference type="InterPro" id="IPR000504">
    <property type="entry name" value="RRM_dom"/>
</dbReference>
<dbReference type="PANTHER" id="PTHR24012">
    <property type="entry name" value="RNA BINDING PROTEIN"/>
    <property type="match status" value="1"/>
</dbReference>
<feature type="region of interest" description="Disordered" evidence="4">
    <location>
        <begin position="234"/>
        <end position="278"/>
    </location>
</feature>
<name>A0A9P6KEG2_9FUNG</name>
<dbReference type="SMART" id="SM00360">
    <property type="entry name" value="RRM"/>
    <property type="match status" value="2"/>
</dbReference>
<dbReference type="PROSITE" id="PS50102">
    <property type="entry name" value="RRM"/>
    <property type="match status" value="1"/>
</dbReference>
<proteinExistence type="predicted"/>
<accession>A0A9P6KEG2</accession>
<feature type="region of interest" description="Disordered" evidence="4">
    <location>
        <begin position="302"/>
        <end position="322"/>
    </location>
</feature>
<keyword evidence="2 3" id="KW-0694">RNA-binding</keyword>
<feature type="non-terminal residue" evidence="6">
    <location>
        <position position="1"/>
    </location>
</feature>
<evidence type="ECO:0000313" key="7">
    <source>
        <dbReference type="Proteomes" id="UP000780801"/>
    </source>
</evidence>
<keyword evidence="1" id="KW-0677">Repeat</keyword>
<evidence type="ECO:0000256" key="2">
    <source>
        <dbReference type="ARBA" id="ARBA00022884"/>
    </source>
</evidence>
<dbReference type="Gene3D" id="3.30.70.330">
    <property type="match status" value="2"/>
</dbReference>
<organism evidence="6 7">
    <name type="scientific">Lunasporangiospora selenospora</name>
    <dbReference type="NCBI Taxonomy" id="979761"/>
    <lineage>
        <taxon>Eukaryota</taxon>
        <taxon>Fungi</taxon>
        <taxon>Fungi incertae sedis</taxon>
        <taxon>Mucoromycota</taxon>
        <taxon>Mortierellomycotina</taxon>
        <taxon>Mortierellomycetes</taxon>
        <taxon>Mortierellales</taxon>
        <taxon>Mortierellaceae</taxon>
        <taxon>Lunasporangiospora</taxon>
    </lineage>
</organism>
<feature type="compositionally biased region" description="Low complexity" evidence="4">
    <location>
        <begin position="311"/>
        <end position="322"/>
    </location>
</feature>
<dbReference type="SUPFAM" id="SSF54928">
    <property type="entry name" value="RNA-binding domain, RBD"/>
    <property type="match status" value="2"/>
</dbReference>
<evidence type="ECO:0000256" key="3">
    <source>
        <dbReference type="PROSITE-ProRule" id="PRU00176"/>
    </source>
</evidence>
<gene>
    <name evidence="6" type="ORF">BGW38_001166</name>
</gene>
<dbReference type="AlphaFoldDB" id="A0A9P6KEG2"/>
<protein>
    <recommendedName>
        <fullName evidence="5">RRM domain-containing protein</fullName>
    </recommendedName>
</protein>